<reference evidence="2 3" key="1">
    <citation type="submission" date="2017-08" db="EMBL/GenBank/DDBJ databases">
        <title>Burning lignite coal seam in the remote Altai Mountains harbors a hydrogen-driven thermophilic microbial community.</title>
        <authorList>
            <person name="Kadnikov V.V."/>
            <person name="Mardanov A.V."/>
            <person name="Ivasenko D."/>
            <person name="Beletsky A.V."/>
            <person name="Karnachuk O.V."/>
            <person name="Ravin N.V."/>
        </authorList>
    </citation>
    <scope>NUCLEOTIDE SEQUENCE [LARGE SCALE GENOMIC DNA]</scope>
    <source>
        <strain evidence="2">AL33</strain>
    </source>
</reference>
<name>A0A2T5G3N7_HYDSH</name>
<evidence type="ECO:0000313" key="2">
    <source>
        <dbReference type="EMBL" id="PTQ50798.1"/>
    </source>
</evidence>
<accession>A0A2T5G3N7</accession>
<dbReference type="Proteomes" id="UP000244180">
    <property type="component" value="Unassembled WGS sequence"/>
</dbReference>
<feature type="region of interest" description="Disordered" evidence="1">
    <location>
        <begin position="1"/>
        <end position="35"/>
    </location>
</feature>
<protein>
    <submittedName>
        <fullName evidence="2">Uncharacterized protein</fullName>
    </submittedName>
</protein>
<dbReference type="AlphaFoldDB" id="A0A2T5G3N7"/>
<evidence type="ECO:0000256" key="1">
    <source>
        <dbReference type="SAM" id="MobiDB-lite"/>
    </source>
</evidence>
<proteinExistence type="predicted"/>
<gene>
    <name evidence="2" type="ORF">HSCHL_2576</name>
</gene>
<sequence>MNMSPIAQIAPPPDSDPKAANIKNPPVIKPMTPPMSPKMSEASLIVFDLPVDGFYEALR</sequence>
<evidence type="ECO:0000313" key="3">
    <source>
        <dbReference type="Proteomes" id="UP000244180"/>
    </source>
</evidence>
<comment type="caution">
    <text evidence="2">The sequence shown here is derived from an EMBL/GenBank/DDBJ whole genome shotgun (WGS) entry which is preliminary data.</text>
</comment>
<dbReference type="EMBL" id="PEBV01000074">
    <property type="protein sequence ID" value="PTQ50798.1"/>
    <property type="molecule type" value="Genomic_DNA"/>
</dbReference>
<organism evidence="2 3">
    <name type="scientific">Hydrogenibacillus schlegelii</name>
    <name type="common">Bacillus schlegelii</name>
    <dbReference type="NCBI Taxonomy" id="1484"/>
    <lineage>
        <taxon>Bacteria</taxon>
        <taxon>Bacillati</taxon>
        <taxon>Bacillota</taxon>
        <taxon>Bacilli</taxon>
        <taxon>Bacillales</taxon>
        <taxon>Bacillales Family X. Incertae Sedis</taxon>
        <taxon>Hydrogenibacillus</taxon>
    </lineage>
</organism>